<dbReference type="InterPro" id="IPR041656">
    <property type="entry name" value="TPR_5"/>
</dbReference>
<dbReference type="RefSeq" id="WP_148599598.1">
    <property type="nucleotide sequence ID" value="NZ_VSLD01000001.1"/>
</dbReference>
<organism evidence="2 3">
    <name type="scientific">Arthrobacter echini</name>
    <dbReference type="NCBI Taxonomy" id="1529066"/>
    <lineage>
        <taxon>Bacteria</taxon>
        <taxon>Bacillati</taxon>
        <taxon>Actinomycetota</taxon>
        <taxon>Actinomycetes</taxon>
        <taxon>Micrococcales</taxon>
        <taxon>Micrococcaceae</taxon>
        <taxon>Arthrobacter</taxon>
    </lineage>
</organism>
<accession>A0A5D0XWB6</accession>
<dbReference type="Pfam" id="PF12688">
    <property type="entry name" value="TPR_5"/>
    <property type="match status" value="1"/>
</dbReference>
<dbReference type="AlphaFoldDB" id="A0A5D0XWB6"/>
<reference evidence="2 3" key="1">
    <citation type="submission" date="2019-08" db="EMBL/GenBank/DDBJ databases">
        <title>Genone of Arthrobacter echini P9.</title>
        <authorList>
            <person name="Bowman J.P."/>
        </authorList>
    </citation>
    <scope>NUCLEOTIDE SEQUENCE [LARGE SCALE GENOMIC DNA]</scope>
    <source>
        <strain evidence="2 3">P9</strain>
    </source>
</reference>
<dbReference type="EMBL" id="VSLD01000001">
    <property type="protein sequence ID" value="TYD00292.1"/>
    <property type="molecule type" value="Genomic_DNA"/>
</dbReference>
<evidence type="ECO:0000259" key="1">
    <source>
        <dbReference type="Pfam" id="PF12688"/>
    </source>
</evidence>
<dbReference type="Proteomes" id="UP000323410">
    <property type="component" value="Unassembled WGS sequence"/>
</dbReference>
<proteinExistence type="predicted"/>
<dbReference type="InterPro" id="IPR011990">
    <property type="entry name" value="TPR-like_helical_dom_sf"/>
</dbReference>
<gene>
    <name evidence="2" type="ORF">FQ377_02200</name>
</gene>
<evidence type="ECO:0000313" key="3">
    <source>
        <dbReference type="Proteomes" id="UP000323410"/>
    </source>
</evidence>
<dbReference type="SUPFAM" id="SSF48452">
    <property type="entry name" value="TPR-like"/>
    <property type="match status" value="1"/>
</dbReference>
<name>A0A5D0XWB6_9MICC</name>
<comment type="caution">
    <text evidence="2">The sequence shown here is derived from an EMBL/GenBank/DDBJ whole genome shotgun (WGS) entry which is preliminary data.</text>
</comment>
<keyword evidence="3" id="KW-1185">Reference proteome</keyword>
<sequence>MSATPHIELDRILAARERDNMAPTIAALLRLHQEHPEDPRVLYEVGGAYDTAGEEATAAGFYERAMAAGLDGAVRQRGVSEIARRLGALTKQESVGKCTPHRNTGPRIEP</sequence>
<dbReference type="Gene3D" id="1.25.40.10">
    <property type="entry name" value="Tetratricopeptide repeat domain"/>
    <property type="match status" value="1"/>
</dbReference>
<feature type="domain" description="Tetratrico peptide repeat group 5" evidence="1">
    <location>
        <begin position="40"/>
        <end position="93"/>
    </location>
</feature>
<protein>
    <submittedName>
        <fullName evidence="2">Tetratricopeptide repeat protein</fullName>
    </submittedName>
</protein>
<dbReference type="OrthoDB" id="193829at2"/>
<evidence type="ECO:0000313" key="2">
    <source>
        <dbReference type="EMBL" id="TYD00292.1"/>
    </source>
</evidence>